<evidence type="ECO:0000313" key="2">
    <source>
        <dbReference type="Proteomes" id="UP000663193"/>
    </source>
</evidence>
<evidence type="ECO:0000313" key="1">
    <source>
        <dbReference type="EMBL" id="QRD06846.1"/>
    </source>
</evidence>
<sequence>MACLLCTTRRSETLCVLPHSNASPQHLVLSYGIEHKSRLRFLRHGVPILLSSSFICFPSSHGIFNPTPSGSHCHEVYDPHKRHIPFSLCMVLGRRQFLMFFLIYA</sequence>
<dbReference type="EMBL" id="CP069043">
    <property type="protein sequence ID" value="QRD06846.1"/>
    <property type="molecule type" value="Genomic_DNA"/>
</dbReference>
<protein>
    <submittedName>
        <fullName evidence="1">Uncharacterized protein</fullName>
    </submittedName>
</protein>
<dbReference type="VEuPathDB" id="FungiDB:JI435_423760"/>
<dbReference type="Proteomes" id="UP000663193">
    <property type="component" value="Chromosome 21"/>
</dbReference>
<reference evidence="2" key="1">
    <citation type="journal article" date="2021" name="BMC Genomics">
        <title>Chromosome-level genome assembly and manually-curated proteome of model necrotroph Parastagonospora nodorum Sn15 reveals a genome-wide trove of candidate effector homologs, and redundancy of virulence-related functions within an accessory chromosome.</title>
        <authorList>
            <person name="Bertazzoni S."/>
            <person name="Jones D.A.B."/>
            <person name="Phan H.T."/>
            <person name="Tan K.-C."/>
            <person name="Hane J.K."/>
        </authorList>
    </citation>
    <scope>NUCLEOTIDE SEQUENCE [LARGE SCALE GENOMIC DNA]</scope>
    <source>
        <strain evidence="2">SN15 / ATCC MYA-4574 / FGSC 10173)</strain>
    </source>
</reference>
<keyword evidence="2" id="KW-1185">Reference proteome</keyword>
<name>A0A7U2IBQ2_PHANO</name>
<proteinExistence type="predicted"/>
<dbReference type="AlphaFoldDB" id="A0A7U2IBQ2"/>
<gene>
    <name evidence="1" type="ORF">JI435_423760</name>
</gene>
<organism evidence="1 2">
    <name type="scientific">Phaeosphaeria nodorum (strain SN15 / ATCC MYA-4574 / FGSC 10173)</name>
    <name type="common">Glume blotch fungus</name>
    <name type="synonym">Parastagonospora nodorum</name>
    <dbReference type="NCBI Taxonomy" id="321614"/>
    <lineage>
        <taxon>Eukaryota</taxon>
        <taxon>Fungi</taxon>
        <taxon>Dikarya</taxon>
        <taxon>Ascomycota</taxon>
        <taxon>Pezizomycotina</taxon>
        <taxon>Dothideomycetes</taxon>
        <taxon>Pleosporomycetidae</taxon>
        <taxon>Pleosporales</taxon>
        <taxon>Pleosporineae</taxon>
        <taxon>Phaeosphaeriaceae</taxon>
        <taxon>Parastagonospora</taxon>
    </lineage>
</organism>
<accession>A0A7U2IBQ2</accession>